<sequence length="377" mass="40349">MVSRSLLRQGARLARYSSPQLGPSPSAVAVVRQQRYKSTSTSTSSSPHMPHGNGRFINIVEVGPRDGLQNISGAPVPTDIKLELIRRLFQSGVKVMEVGSFVRADKVPQMADTPQLLPMLRDMPEARGKDIHLPVLIPNMRGLDNLLKLEEAHSGDGKGRLTDEISVFVPASDAFCRANNGTTVDALLASLPAVVSKAINHGYRVRGYVSVVMTDPYSGKVPVEAVNRVTAALDGMGCYEMSLGDTTGEGDVLSWVGMWEGLRKEGVDMDKVAAHDTFSSALASITALLPLGLRTIDSSVAGLGGCPYSPGATGNVATEDVVRLLHTLGYETGIDLDKLAETGGWVSEKLGRRNDSNVGRAMEARRRVKETRVSASI</sequence>
<evidence type="ECO:0000259" key="8">
    <source>
        <dbReference type="PROSITE" id="PS50991"/>
    </source>
</evidence>
<dbReference type="RefSeq" id="XP_052947712.1">
    <property type="nucleotide sequence ID" value="XM_053086689.1"/>
</dbReference>
<dbReference type="PANTHER" id="PTHR42738:SF7">
    <property type="entry name" value="HYDROXYMETHYLGLUTARYL-COA LYASE"/>
    <property type="match status" value="1"/>
</dbReference>
<dbReference type="Proteomes" id="UP001164286">
    <property type="component" value="Unassembled WGS sequence"/>
</dbReference>
<keyword evidence="5" id="KW-0456">Lyase</keyword>
<dbReference type="AlphaFoldDB" id="A0AA38LW17"/>
<name>A0AA38LW17_9TREE</name>
<comment type="similarity">
    <text evidence="2">Belongs to the HMG-CoA lyase family.</text>
</comment>
<organism evidence="9 10">
    <name type="scientific">Dioszegia hungarica</name>
    <dbReference type="NCBI Taxonomy" id="4972"/>
    <lineage>
        <taxon>Eukaryota</taxon>
        <taxon>Fungi</taxon>
        <taxon>Dikarya</taxon>
        <taxon>Basidiomycota</taxon>
        <taxon>Agaricomycotina</taxon>
        <taxon>Tremellomycetes</taxon>
        <taxon>Tremellales</taxon>
        <taxon>Bulleribasidiaceae</taxon>
        <taxon>Dioszegia</taxon>
    </lineage>
</organism>
<dbReference type="GeneID" id="77725890"/>
<dbReference type="GO" id="GO:0004419">
    <property type="term" value="F:hydroxymethylglutaryl-CoA lyase activity"/>
    <property type="evidence" value="ECO:0007669"/>
    <property type="project" value="UniProtKB-EC"/>
</dbReference>
<dbReference type="InterPro" id="IPR043594">
    <property type="entry name" value="HMGL"/>
</dbReference>
<dbReference type="Pfam" id="PF00682">
    <property type="entry name" value="HMGL-like"/>
    <property type="match status" value="1"/>
</dbReference>
<evidence type="ECO:0000256" key="5">
    <source>
        <dbReference type="ARBA" id="ARBA00023239"/>
    </source>
</evidence>
<proteinExistence type="inferred from homology"/>
<dbReference type="InterPro" id="IPR000891">
    <property type="entry name" value="PYR_CT"/>
</dbReference>
<evidence type="ECO:0000256" key="2">
    <source>
        <dbReference type="ARBA" id="ARBA00009405"/>
    </source>
</evidence>
<dbReference type="NCBIfam" id="NF004283">
    <property type="entry name" value="PRK05692.1"/>
    <property type="match status" value="1"/>
</dbReference>
<keyword evidence="4" id="KW-0479">Metal-binding</keyword>
<keyword evidence="10" id="KW-1185">Reference proteome</keyword>
<dbReference type="InterPro" id="IPR013785">
    <property type="entry name" value="Aldolase_TIM"/>
</dbReference>
<reference evidence="9" key="1">
    <citation type="journal article" date="2022" name="G3 (Bethesda)">
        <title>High quality genome of the basidiomycete yeast Dioszegia hungarica PDD-24b-2 isolated from cloud water.</title>
        <authorList>
            <person name="Jarrige D."/>
            <person name="Haridas S."/>
            <person name="Bleykasten-Grosshans C."/>
            <person name="Joly M."/>
            <person name="Nadalig T."/>
            <person name="Sancelme M."/>
            <person name="Vuilleumier S."/>
            <person name="Grigoriev I.V."/>
            <person name="Amato P."/>
            <person name="Bringel F."/>
        </authorList>
    </citation>
    <scope>NUCLEOTIDE SEQUENCE</scope>
    <source>
        <strain evidence="9">PDD-24b-2</strain>
    </source>
</reference>
<dbReference type="PROSITE" id="PS01062">
    <property type="entry name" value="HMG_COA_LYASE"/>
    <property type="match status" value="1"/>
</dbReference>
<comment type="pathway">
    <text evidence="1">Metabolic intermediate metabolism; (S)-3-hydroxy-3-methylglutaryl-CoA degradation; acetoacetate from (S)-3-hydroxy-3-methylglutaryl-CoA: step 1/1.</text>
</comment>
<comment type="caution">
    <text evidence="9">The sequence shown here is derived from an EMBL/GenBank/DDBJ whole genome shotgun (WGS) entry which is preliminary data.</text>
</comment>
<evidence type="ECO:0000256" key="1">
    <source>
        <dbReference type="ARBA" id="ARBA00005143"/>
    </source>
</evidence>
<evidence type="ECO:0000256" key="4">
    <source>
        <dbReference type="ARBA" id="ARBA00022723"/>
    </source>
</evidence>
<feature type="domain" description="Pyruvate carboxyltransferase" evidence="8">
    <location>
        <begin position="57"/>
        <end position="340"/>
    </location>
</feature>
<gene>
    <name evidence="9" type="ORF">MKK02DRAFT_23204</name>
</gene>
<dbReference type="FunFam" id="3.20.20.70:FF:000071">
    <property type="entry name" value="Hydroxymethylglutaryl-CoA lyase"/>
    <property type="match status" value="1"/>
</dbReference>
<dbReference type="InterPro" id="IPR000138">
    <property type="entry name" value="HMG_CoA_lyase_AS"/>
</dbReference>
<evidence type="ECO:0000313" key="9">
    <source>
        <dbReference type="EMBL" id="KAI9637935.1"/>
    </source>
</evidence>
<dbReference type="PANTHER" id="PTHR42738">
    <property type="entry name" value="HYDROXYMETHYLGLUTARYL-COA LYASE"/>
    <property type="match status" value="1"/>
</dbReference>
<feature type="region of interest" description="Disordered" evidence="7">
    <location>
        <begin position="16"/>
        <end position="52"/>
    </location>
</feature>
<dbReference type="EMBL" id="JAKWFO010000003">
    <property type="protein sequence ID" value="KAI9637935.1"/>
    <property type="molecule type" value="Genomic_DNA"/>
</dbReference>
<dbReference type="GO" id="GO:0046951">
    <property type="term" value="P:ketone body biosynthetic process"/>
    <property type="evidence" value="ECO:0007669"/>
    <property type="project" value="TreeGrafter"/>
</dbReference>
<dbReference type="SUPFAM" id="SSF51569">
    <property type="entry name" value="Aldolase"/>
    <property type="match status" value="1"/>
</dbReference>
<dbReference type="GO" id="GO:0046872">
    <property type="term" value="F:metal ion binding"/>
    <property type="evidence" value="ECO:0007669"/>
    <property type="project" value="UniProtKB-KW"/>
</dbReference>
<evidence type="ECO:0000256" key="7">
    <source>
        <dbReference type="SAM" id="MobiDB-lite"/>
    </source>
</evidence>
<dbReference type="GO" id="GO:0006552">
    <property type="term" value="P:L-leucine catabolic process"/>
    <property type="evidence" value="ECO:0007669"/>
    <property type="project" value="TreeGrafter"/>
</dbReference>
<evidence type="ECO:0000256" key="6">
    <source>
        <dbReference type="ARBA" id="ARBA00049877"/>
    </source>
</evidence>
<protein>
    <recommendedName>
        <fullName evidence="3">hydroxymethylglutaryl-CoA lyase</fullName>
        <ecNumber evidence="3">4.1.3.4</ecNumber>
    </recommendedName>
</protein>
<dbReference type="PROSITE" id="PS50991">
    <property type="entry name" value="PYR_CT"/>
    <property type="match status" value="1"/>
</dbReference>
<dbReference type="CDD" id="cd07938">
    <property type="entry name" value="DRE_TIM_HMGL"/>
    <property type="match status" value="1"/>
</dbReference>
<accession>A0AA38LW17</accession>
<evidence type="ECO:0000313" key="10">
    <source>
        <dbReference type="Proteomes" id="UP001164286"/>
    </source>
</evidence>
<comment type="catalytic activity">
    <reaction evidence="6">
        <text>(3S)-3-hydroxy-3-methylglutaryl-CoA = acetoacetate + acetyl-CoA</text>
        <dbReference type="Rhea" id="RHEA:24404"/>
        <dbReference type="ChEBI" id="CHEBI:13705"/>
        <dbReference type="ChEBI" id="CHEBI:43074"/>
        <dbReference type="ChEBI" id="CHEBI:57288"/>
        <dbReference type="EC" id="4.1.3.4"/>
    </reaction>
</comment>
<evidence type="ECO:0000256" key="3">
    <source>
        <dbReference type="ARBA" id="ARBA00012910"/>
    </source>
</evidence>
<dbReference type="Gene3D" id="3.20.20.70">
    <property type="entry name" value="Aldolase class I"/>
    <property type="match status" value="1"/>
</dbReference>
<dbReference type="EC" id="4.1.3.4" evidence="3"/>